<comment type="caution">
    <text evidence="1">The sequence shown here is derived from an EMBL/GenBank/DDBJ whole genome shotgun (WGS) entry which is preliminary data.</text>
</comment>
<dbReference type="EMBL" id="JARKIB010000009">
    <property type="protein sequence ID" value="KAJ7776254.1"/>
    <property type="molecule type" value="Genomic_DNA"/>
</dbReference>
<evidence type="ECO:0000313" key="1">
    <source>
        <dbReference type="EMBL" id="KAJ7776254.1"/>
    </source>
</evidence>
<keyword evidence="2" id="KW-1185">Reference proteome</keyword>
<dbReference type="Proteomes" id="UP001215598">
    <property type="component" value="Unassembled WGS sequence"/>
</dbReference>
<evidence type="ECO:0000313" key="2">
    <source>
        <dbReference type="Proteomes" id="UP001215598"/>
    </source>
</evidence>
<organism evidence="1 2">
    <name type="scientific">Mycena metata</name>
    <dbReference type="NCBI Taxonomy" id="1033252"/>
    <lineage>
        <taxon>Eukaryota</taxon>
        <taxon>Fungi</taxon>
        <taxon>Dikarya</taxon>
        <taxon>Basidiomycota</taxon>
        <taxon>Agaricomycotina</taxon>
        <taxon>Agaricomycetes</taxon>
        <taxon>Agaricomycetidae</taxon>
        <taxon>Agaricales</taxon>
        <taxon>Marasmiineae</taxon>
        <taxon>Mycenaceae</taxon>
        <taxon>Mycena</taxon>
    </lineage>
</organism>
<proteinExistence type="predicted"/>
<accession>A0AAD7K3D7</accession>
<name>A0AAD7K3D7_9AGAR</name>
<dbReference type="AlphaFoldDB" id="A0AAD7K3D7"/>
<reference evidence="1" key="1">
    <citation type="submission" date="2023-03" db="EMBL/GenBank/DDBJ databases">
        <title>Massive genome expansion in bonnet fungi (Mycena s.s.) driven by repeated elements and novel gene families across ecological guilds.</title>
        <authorList>
            <consortium name="Lawrence Berkeley National Laboratory"/>
            <person name="Harder C.B."/>
            <person name="Miyauchi S."/>
            <person name="Viragh M."/>
            <person name="Kuo A."/>
            <person name="Thoen E."/>
            <person name="Andreopoulos B."/>
            <person name="Lu D."/>
            <person name="Skrede I."/>
            <person name="Drula E."/>
            <person name="Henrissat B."/>
            <person name="Morin E."/>
            <person name="Kohler A."/>
            <person name="Barry K."/>
            <person name="LaButti K."/>
            <person name="Morin E."/>
            <person name="Salamov A."/>
            <person name="Lipzen A."/>
            <person name="Mereny Z."/>
            <person name="Hegedus B."/>
            <person name="Baldrian P."/>
            <person name="Stursova M."/>
            <person name="Weitz H."/>
            <person name="Taylor A."/>
            <person name="Grigoriev I.V."/>
            <person name="Nagy L.G."/>
            <person name="Martin F."/>
            <person name="Kauserud H."/>
        </authorList>
    </citation>
    <scope>NUCLEOTIDE SEQUENCE</scope>
    <source>
        <strain evidence="1">CBHHK182m</strain>
    </source>
</reference>
<sequence>MSGADSEVVEDRYIRHRRSSTLQDIPVRELDDALAAPHVLKGKEMSLEGKIVDRRCVGWPDLTVGRDRVPICLAWSFEKRRNVSRDNDINRRLNAECRRLMPSAAAVGRDQGSGVICGHQPGPIWDYFLEYFPAPQEKHSKVGSTVTASEITGHVITVHIRQKCAEVKMVNLRRQSGTSSRIMIKDYLKEGSLVYSWKIQYIEYCSQEVLQVCRSSVGGGERVNQDESALSWAQTRLTSKGNSVTKIFEKNLKTFFGSTYDTRAGIRAQKVHRVIRLGNHSTVSSQALNLWELLTVTVKVLSNTLAFRQSTLDEQVLFRVKKRHLPWEYSWEHKSQVLRPNDHSALTSSDALTSVNTIAPTVPRAVGRNGKVEGSHDGDKKSAARTGFVLGTQHEKKALLNPELDCTSQGPRMKFARESPSATGWCTLQDLKSAVSVSTLSFRVGATWVIHFASFYIPNLVPFYGNCLIGLCLKGLNPDEAWLCSASLLCLDGHDEHGSLDSSWVTKARHLSSLTQAFSNRRLGVF</sequence>
<gene>
    <name evidence="1" type="ORF">B0H16DRAFT_1684170</name>
</gene>
<protein>
    <submittedName>
        <fullName evidence="1">Uncharacterized protein</fullName>
    </submittedName>
</protein>